<protein>
    <submittedName>
        <fullName evidence="7">Uncharacterized protein</fullName>
    </submittedName>
</protein>
<dbReference type="Proteomes" id="UP000736787">
    <property type="component" value="Unassembled WGS sequence"/>
</dbReference>
<dbReference type="VEuPathDB" id="FungiDB:PC110_g10302"/>
<sequence length="363" mass="41268">MQTRRRDVASLVDENQRLRAQLKRCDMDRQQAERQVEELHQAETAVAQQLRQKEAEWMAEYDRSVQALLKIIKHQEDENEQLKTEVKRLRAAAAAAVVPPSITKMTRSTQTETPAPVKVAMRRNSVRFAREEEGIALNKEGNPSVDAKTKASIARMQQLFEQLHVSRDQDDSRSVSRPNSTVNKEVDSGPRQNGNEHCSSESIYRFKAAVLGRLGEHQTEFRAVRRQQRVPSTIFEDTKTIETQTDEIPIPNREMPSITLQKDLEERNRLLHKRLASQQKVLDQLLHTKLKDASSSVEQYDAASSTPSDTVREFSGNHQVEAQTNFEHSRPTEIPAEHPVQNGDMSIESADITERQPLSPPAA</sequence>
<feature type="region of interest" description="Disordered" evidence="2">
    <location>
        <begin position="164"/>
        <end position="200"/>
    </location>
</feature>
<dbReference type="Proteomes" id="UP000760860">
    <property type="component" value="Unassembled WGS sequence"/>
</dbReference>
<dbReference type="Proteomes" id="UP000774804">
    <property type="component" value="Unassembled WGS sequence"/>
</dbReference>
<feature type="coiled-coil region" evidence="1">
    <location>
        <begin position="8"/>
        <end position="92"/>
    </location>
</feature>
<proteinExistence type="predicted"/>
<evidence type="ECO:0000256" key="1">
    <source>
        <dbReference type="SAM" id="Coils"/>
    </source>
</evidence>
<evidence type="ECO:0000313" key="8">
    <source>
        <dbReference type="Proteomes" id="UP000760860"/>
    </source>
</evidence>
<dbReference type="AlphaFoldDB" id="A0A8T1ISY0"/>
<evidence type="ECO:0000256" key="2">
    <source>
        <dbReference type="SAM" id="MobiDB-lite"/>
    </source>
</evidence>
<evidence type="ECO:0000313" key="6">
    <source>
        <dbReference type="EMBL" id="KAG2994818.1"/>
    </source>
</evidence>
<accession>A0A8T1ISY0</accession>
<evidence type="ECO:0000313" key="3">
    <source>
        <dbReference type="EMBL" id="KAG2867332.1"/>
    </source>
</evidence>
<feature type="compositionally biased region" description="Basic and acidic residues" evidence="2">
    <location>
        <begin position="164"/>
        <end position="174"/>
    </location>
</feature>
<keyword evidence="1" id="KW-0175">Coiled coil</keyword>
<dbReference type="EMBL" id="RCMG01000026">
    <property type="protein sequence ID" value="KAG2867332.1"/>
    <property type="molecule type" value="Genomic_DNA"/>
</dbReference>
<evidence type="ECO:0000313" key="7">
    <source>
        <dbReference type="EMBL" id="KAG3227341.1"/>
    </source>
</evidence>
<comment type="caution">
    <text evidence="7">The sequence shown here is derived from an EMBL/GenBank/DDBJ whole genome shotgun (WGS) entry which is preliminary data.</text>
</comment>
<dbReference type="EMBL" id="RCMI01000059">
    <property type="protein sequence ID" value="KAG2938868.1"/>
    <property type="molecule type" value="Genomic_DNA"/>
</dbReference>
<dbReference type="EMBL" id="RCMK01000018">
    <property type="protein sequence ID" value="KAG2954025.1"/>
    <property type="molecule type" value="Genomic_DNA"/>
</dbReference>
<dbReference type="EMBL" id="RCMV01000037">
    <property type="protein sequence ID" value="KAG3227341.1"/>
    <property type="molecule type" value="Genomic_DNA"/>
</dbReference>
<evidence type="ECO:0000313" key="4">
    <source>
        <dbReference type="EMBL" id="KAG2938868.1"/>
    </source>
</evidence>
<dbReference type="Proteomes" id="UP000697107">
    <property type="component" value="Unassembled WGS sequence"/>
</dbReference>
<organism evidence="7 8">
    <name type="scientific">Phytophthora cactorum</name>
    <dbReference type="NCBI Taxonomy" id="29920"/>
    <lineage>
        <taxon>Eukaryota</taxon>
        <taxon>Sar</taxon>
        <taxon>Stramenopiles</taxon>
        <taxon>Oomycota</taxon>
        <taxon>Peronosporomycetes</taxon>
        <taxon>Peronosporales</taxon>
        <taxon>Peronosporaceae</taxon>
        <taxon>Phytophthora</taxon>
    </lineage>
</organism>
<feature type="compositionally biased region" description="Polar residues" evidence="2">
    <location>
        <begin position="293"/>
        <end position="309"/>
    </location>
</feature>
<dbReference type="Proteomes" id="UP000735874">
    <property type="component" value="Unassembled WGS sequence"/>
</dbReference>
<feature type="compositionally biased region" description="Polar residues" evidence="2">
    <location>
        <begin position="316"/>
        <end position="326"/>
    </location>
</feature>
<feature type="region of interest" description="Disordered" evidence="2">
    <location>
        <begin position="292"/>
        <end position="363"/>
    </location>
</feature>
<name>A0A8T1ISY0_9STRA</name>
<dbReference type="EMBL" id="RCML01000055">
    <property type="protein sequence ID" value="KAG2994818.1"/>
    <property type="molecule type" value="Genomic_DNA"/>
</dbReference>
<evidence type="ECO:0000313" key="5">
    <source>
        <dbReference type="EMBL" id="KAG2954025.1"/>
    </source>
</evidence>
<feature type="compositionally biased region" description="Polar residues" evidence="2">
    <location>
        <begin position="190"/>
        <end position="200"/>
    </location>
</feature>
<gene>
    <name evidence="3" type="ORF">PC113_g2041</name>
    <name evidence="4" type="ORF">PC115_g3511</name>
    <name evidence="5" type="ORF">PC117_g1540</name>
    <name evidence="6" type="ORF">PC118_g3300</name>
    <name evidence="7" type="ORF">PC129_g2117</name>
</gene>
<reference evidence="7" key="1">
    <citation type="submission" date="2018-05" db="EMBL/GenBank/DDBJ databases">
        <title>Effector identification in a new, highly contiguous assembly of the strawberry crown rot pathogen Phytophthora cactorum.</title>
        <authorList>
            <person name="Armitage A.D."/>
            <person name="Nellist C.F."/>
            <person name="Bates H."/>
            <person name="Vickerstaff R.J."/>
            <person name="Harrison R.J."/>
        </authorList>
    </citation>
    <scope>NUCLEOTIDE SEQUENCE</scope>
    <source>
        <strain evidence="3">15-7</strain>
        <strain evidence="4">4032</strain>
        <strain evidence="5">4040</strain>
        <strain evidence="6">P415</strain>
        <strain evidence="7">P421</strain>
    </source>
</reference>